<feature type="domain" description="BPTI/Kunitz inhibitor" evidence="2">
    <location>
        <begin position="236"/>
        <end position="291"/>
    </location>
</feature>
<evidence type="ECO:0000256" key="1">
    <source>
        <dbReference type="SAM" id="SignalP"/>
    </source>
</evidence>
<dbReference type="SMART" id="SM00289">
    <property type="entry name" value="WR1"/>
    <property type="match status" value="7"/>
</dbReference>
<dbReference type="InterPro" id="IPR036880">
    <property type="entry name" value="Kunitz_BPTI_sf"/>
</dbReference>
<protein>
    <recommendedName>
        <fullName evidence="2">BPTI/Kunitz inhibitor domain-containing protein</fullName>
    </recommendedName>
</protein>
<reference evidence="3 4" key="1">
    <citation type="submission" date="2020-04" db="EMBL/GenBank/DDBJ databases">
        <authorList>
            <person name="Laetsch R D."/>
            <person name="Stevens L."/>
            <person name="Kumar S."/>
            <person name="Blaxter L. M."/>
        </authorList>
    </citation>
    <scope>NUCLEOTIDE SEQUENCE [LARGE SCALE GENOMIC DNA]</scope>
</reference>
<dbReference type="SMART" id="SM00131">
    <property type="entry name" value="KU"/>
    <property type="match status" value="3"/>
</dbReference>
<dbReference type="InterPro" id="IPR002223">
    <property type="entry name" value="Kunitz_BPTI"/>
</dbReference>
<evidence type="ECO:0000259" key="2">
    <source>
        <dbReference type="PROSITE" id="PS50279"/>
    </source>
</evidence>
<dbReference type="PROSITE" id="PS00280">
    <property type="entry name" value="BPTI_KUNITZ_1"/>
    <property type="match status" value="2"/>
</dbReference>
<dbReference type="Pfam" id="PF14625">
    <property type="entry name" value="Lustrin_cystein"/>
    <property type="match status" value="6"/>
</dbReference>
<gene>
    <name evidence="3" type="ORF">CBOVIS_LOCUS8504</name>
</gene>
<dbReference type="AlphaFoldDB" id="A0A8S1F6J8"/>
<evidence type="ECO:0000313" key="4">
    <source>
        <dbReference type="Proteomes" id="UP000494206"/>
    </source>
</evidence>
<evidence type="ECO:0000313" key="3">
    <source>
        <dbReference type="EMBL" id="CAB3406430.1"/>
    </source>
</evidence>
<keyword evidence="1" id="KW-0732">Signal</keyword>
<dbReference type="Pfam" id="PF00014">
    <property type="entry name" value="Kunitz_BPTI"/>
    <property type="match status" value="2"/>
</dbReference>
<dbReference type="OrthoDB" id="196393at2759"/>
<organism evidence="3 4">
    <name type="scientific">Caenorhabditis bovis</name>
    <dbReference type="NCBI Taxonomy" id="2654633"/>
    <lineage>
        <taxon>Eukaryota</taxon>
        <taxon>Metazoa</taxon>
        <taxon>Ecdysozoa</taxon>
        <taxon>Nematoda</taxon>
        <taxon>Chromadorea</taxon>
        <taxon>Rhabditida</taxon>
        <taxon>Rhabditina</taxon>
        <taxon>Rhabditomorpha</taxon>
        <taxon>Rhabditoidea</taxon>
        <taxon>Rhabditidae</taxon>
        <taxon>Peloderinae</taxon>
        <taxon>Caenorhabditis</taxon>
    </lineage>
</organism>
<dbReference type="InterPro" id="IPR006150">
    <property type="entry name" value="Cys_repeat_1"/>
</dbReference>
<name>A0A8S1F6J8_9PELO</name>
<proteinExistence type="predicted"/>
<dbReference type="PANTHER" id="PTHR46339:SF10">
    <property type="entry name" value="BPTI_KUNITZ INHIBITOR DOMAIN-CONTAINING PROTEIN"/>
    <property type="match status" value="1"/>
</dbReference>
<dbReference type="InterPro" id="IPR020901">
    <property type="entry name" value="Prtase_inh_Kunz-CS"/>
</dbReference>
<feature type="domain" description="BPTI/Kunitz inhibitor" evidence="2">
    <location>
        <begin position="130"/>
        <end position="182"/>
    </location>
</feature>
<dbReference type="EMBL" id="CADEPM010000005">
    <property type="protein sequence ID" value="CAB3406430.1"/>
    <property type="molecule type" value="Genomic_DNA"/>
</dbReference>
<dbReference type="PANTHER" id="PTHR46339">
    <property type="entry name" value="PROTEIN CBG15282-RELATED"/>
    <property type="match status" value="1"/>
</dbReference>
<dbReference type="InterPro" id="IPR028150">
    <property type="entry name" value="Lustrin_cystein"/>
</dbReference>
<comment type="caution">
    <text evidence="3">The sequence shown here is derived from an EMBL/GenBank/DDBJ whole genome shotgun (WGS) entry which is preliminary data.</text>
</comment>
<feature type="domain" description="BPTI/Kunitz inhibitor" evidence="2">
    <location>
        <begin position="25"/>
        <end position="78"/>
    </location>
</feature>
<dbReference type="Proteomes" id="UP000494206">
    <property type="component" value="Unassembled WGS sequence"/>
</dbReference>
<feature type="signal peptide" evidence="1">
    <location>
        <begin position="1"/>
        <end position="17"/>
    </location>
</feature>
<feature type="chain" id="PRO_5035854498" description="BPTI/Kunitz inhibitor domain-containing protein" evidence="1">
    <location>
        <begin position="18"/>
        <end position="657"/>
    </location>
</feature>
<dbReference type="PROSITE" id="PS50279">
    <property type="entry name" value="BPTI_KUNITZ_2"/>
    <property type="match status" value="3"/>
</dbReference>
<accession>A0A8S1F6J8</accession>
<dbReference type="GO" id="GO:0004867">
    <property type="term" value="F:serine-type endopeptidase inhibitor activity"/>
    <property type="evidence" value="ECO:0007669"/>
    <property type="project" value="InterPro"/>
</dbReference>
<keyword evidence="4" id="KW-1185">Reference proteome</keyword>
<dbReference type="InterPro" id="IPR053014">
    <property type="entry name" value="Cuticle_assoc_divergent"/>
</dbReference>
<dbReference type="SUPFAM" id="SSF57362">
    <property type="entry name" value="BPTI-like"/>
    <property type="match status" value="3"/>
</dbReference>
<sequence>MRAQFLIILLVPPIFVANELGGFVCRLPKNVGYTCGVTTPHSAFYFDSDIKECIEFMFEGCGGNQNRFATKDECMSGCRSLTSCGKGMPLMDFAGNIKRCDGERVPCPGSHECVGSGMSSVCCQKADRICQSSVHLGTPCGVPPTTRFYFDSSSKTCRPFTYTGCGGNENNFKTRGECMTFCNTEVICPRGEPHADRYSINNIASCMEDRHCPRNYTCTARGGKKGACCPSKAFVCGTPFEAKNNCRRGSGEPMKTWWFDYRKGECREAEHSNCDEHFNSFANQEQCTDYCIGTCPNGLDVHLNRKTAQPVLCDLIKNVGCPMGYECLKSSPYASICCRTHPTCPSAESLLLLDETNEARRCSPTRSDACPDNYSCQQAKNAEFVCCTKPLECPTGMSALRENGGRPRVCSIGVDGNCPDDHMCVLGEGSIANSRHLCCKPHKKCVIPFVDVAKKRPQRCHPGDASCPPSTDCLPALEDSANVTNAIDVMFFCCHTVNIFTCPDGASPLLNPTTGNPDVCRPSNPLSCPSEHTCTQLIDGTHSCCPIGVEMCSEALLDDDDAAPRQCRAWDDNSCPLGICQKATDGRYYCCRPTQPILLNSAHVVPRVSMFPTDRIRTFLRNAASRLGIQYTDEIPVKRRREPDYLRLLKRTRRMLV</sequence>
<dbReference type="Gene3D" id="4.10.410.10">
    <property type="entry name" value="Pancreatic trypsin inhibitor Kunitz domain"/>
    <property type="match status" value="3"/>
</dbReference>